<evidence type="ECO:0000256" key="13">
    <source>
        <dbReference type="RuleBase" id="RU003762"/>
    </source>
</evidence>
<evidence type="ECO:0000256" key="14">
    <source>
        <dbReference type="SAM" id="MobiDB-lite"/>
    </source>
</evidence>
<dbReference type="PRINTS" id="PR01185">
    <property type="entry name" value="INTEGRINA"/>
</dbReference>
<keyword evidence="5" id="KW-0677">Repeat</keyword>
<dbReference type="InterPro" id="IPR013517">
    <property type="entry name" value="FG-GAP"/>
</dbReference>
<dbReference type="Gene3D" id="2.60.40.1510">
    <property type="entry name" value="ntegrin, alpha v. Chain A, domain 3"/>
    <property type="match status" value="1"/>
</dbReference>
<keyword evidence="10 13" id="KW-0675">Receptor</keyword>
<keyword evidence="8 13" id="KW-0401">Integrin</keyword>
<evidence type="ECO:0000256" key="4">
    <source>
        <dbReference type="ARBA" id="ARBA00022729"/>
    </source>
</evidence>
<evidence type="ECO:0000256" key="8">
    <source>
        <dbReference type="ARBA" id="ARBA00023037"/>
    </source>
</evidence>
<dbReference type="SUPFAM" id="SSF69318">
    <property type="entry name" value="Integrin alpha N-terminal domain"/>
    <property type="match status" value="1"/>
</dbReference>
<feature type="domain" description="Integrin alpha third immunoglobulin-like" evidence="16">
    <location>
        <begin position="1005"/>
        <end position="1060"/>
    </location>
</feature>
<keyword evidence="3 13" id="KW-0812">Transmembrane</keyword>
<dbReference type="GO" id="GO:0007160">
    <property type="term" value="P:cell-matrix adhesion"/>
    <property type="evidence" value="ECO:0007669"/>
    <property type="project" value="TreeGrafter"/>
</dbReference>
<dbReference type="GO" id="GO:0009897">
    <property type="term" value="C:external side of plasma membrane"/>
    <property type="evidence" value="ECO:0007669"/>
    <property type="project" value="TreeGrafter"/>
</dbReference>
<dbReference type="InterPro" id="IPR013519">
    <property type="entry name" value="Int_alpha_beta-p"/>
</dbReference>
<feature type="compositionally biased region" description="Low complexity" evidence="14">
    <location>
        <begin position="921"/>
        <end position="932"/>
    </location>
</feature>
<dbReference type="Pfam" id="PF20805">
    <property type="entry name" value="Integrin_A_Ig_2"/>
    <property type="match status" value="1"/>
</dbReference>
<name>A0A0X3PTA5_SCHSO</name>
<dbReference type="PANTHER" id="PTHR23220:SF122">
    <property type="entry name" value="INTEGRIN ALPHA-PS1"/>
    <property type="match status" value="1"/>
</dbReference>
<feature type="transmembrane region" description="Helical" evidence="13">
    <location>
        <begin position="1276"/>
        <end position="1299"/>
    </location>
</feature>
<dbReference type="InterPro" id="IPR048286">
    <property type="entry name" value="Integrin_alpha_Ig-like_3"/>
</dbReference>
<keyword evidence="11" id="KW-0325">Glycoprotein</keyword>
<feature type="domain" description="Integrin alpha third immunoglobulin-like" evidence="16">
    <location>
        <begin position="1081"/>
        <end position="1234"/>
    </location>
</feature>
<dbReference type="InterPro" id="IPR028994">
    <property type="entry name" value="Integrin_alpha_N"/>
</dbReference>
<dbReference type="InterPro" id="IPR000413">
    <property type="entry name" value="Integrin_alpha"/>
</dbReference>
<dbReference type="Pfam" id="PF01839">
    <property type="entry name" value="FG-GAP"/>
    <property type="match status" value="1"/>
</dbReference>
<feature type="region of interest" description="Disordered" evidence="14">
    <location>
        <begin position="921"/>
        <end position="948"/>
    </location>
</feature>
<feature type="domain" description="Integrin alpha second immunoglobulin-like" evidence="15">
    <location>
        <begin position="790"/>
        <end position="904"/>
    </location>
</feature>
<dbReference type="GO" id="GO:0098609">
    <property type="term" value="P:cell-cell adhesion"/>
    <property type="evidence" value="ECO:0007669"/>
    <property type="project" value="TreeGrafter"/>
</dbReference>
<dbReference type="PROSITE" id="PS51470">
    <property type="entry name" value="FG_GAP"/>
    <property type="match status" value="1"/>
</dbReference>
<dbReference type="InterPro" id="IPR048285">
    <property type="entry name" value="Integrin_alpha_Ig-like_2"/>
</dbReference>
<keyword evidence="6 13" id="KW-0130">Cell adhesion</keyword>
<keyword evidence="9 13" id="KW-0472">Membrane</keyword>
<sequence length="1324" mass="146374">FFFLVSKLSSPWESRVKLITRPQKKYGGTLDSAAAGSTTMRLLGHRIVLNLFLLFLTRVVYCGVEDWLFPTPAARIYTTEQNGSYFGYSVASYEGQSKPFCLVGAPNARKNFEGLFEPPDPRKAASLIEQIHGKSTGSVYRLDLDPSFPDCDVMPIASNNEDRRQHGTLEPGVSLWIGGLVAATSSGNDGLQLGCDPRYLYTPSLSNNSLPGIGMQNMGTGTCALYTGVSMQYTPIDACVSMEEGTCLSGFSGAMEAGPEAGEAFVVLGMPGSYLTEGNVFFGHYKGRQTITSVRLKSSPQDLKHRGFNLGYAVGMHKRPFWRQKMSPRFTILASSPMWIENNYMGIVMVLTEALNIESIDYLRDQWGHVGSFFGYSLAIADLDGNGIPDIVVSAPYYSESKFFDSVHQPLSDEPERPMSDQPTEEAQADTAGQGSDFKSIKPDVGRVYVFYGQKRSAIADLDEFLEEEDSEHFVYDRESPAIISGPKRPSGRFGHATVSLGDVDGDGIEDLAVSCPFCPDKHGRSDVGAVFIYLGQNGTRIKDNPDQVIYPADLPHSITVSCGAWSTEGLKRTPFKAFGWSLSAKADVDSNSTPDLVVGDFESQQVVTLRSRNVLWMDTPQWKLPSRPTLDWSGPQNSPCGPRCRYNLALTLHLQGRDDLFRRLDRIRFRYYLDLDSKISERSKKRLQVVGGDGSAVLTGEVEASLSRSRESRRLRLFDLIVEPKLLETREHLWKAVVVNASVELLPDNMPFLETTDGRSEATAAWTLHPSRGQRIFLSRPMFFANPVCGHDAICIPQLDIEVYDSSVAHENPSTIYYRERVAERNLTVAVRNLGENAYDAKLRLKVPRQFGYVASSSLGCKVEDDGEESKEDPNSTVTTVVCNLPNPFTFANSQWDKFIFQLSTSGVFRPLVETKSRPAVGSVASGSSARTGRKRTDDDEEESLWQPPESLTVTAEITSDNENLSEEEVKSQFTYSLQLFASVEISSSSVDRTIIDTRNFSSQFIENQRVHPESLGPEVKHIFLISNSGPSPMENIWVNLSVPIQTQEGDFLVYLLDVIRSVSPSGGPPLRIPVLPEVISAEGQQRGTCLTPDWAVNMLRLNAVGRSSTTNTLHYGQTGRSKRDTQAVRESNTRLSLPEYSEDDDRSLEQTESPSMAAIGSSLASDRGRQLNVIECNRPLAGLGVPVCVEIPCRIDKLGRGDAVRIIMRGWVWADTLFRHKFSDVAVVTTATPILPSRAFGLPVSGNFSIAPLSISQNLVFEGIKRLITQPFPLIPVIIGVVLGLILLIFIVILMWWCGFFKRAKKPGSELEDETIQKPAQL</sequence>
<dbReference type="Gene3D" id="2.130.10.130">
    <property type="entry name" value="Integrin alpha, N-terminal"/>
    <property type="match status" value="1"/>
</dbReference>
<evidence type="ECO:0000256" key="9">
    <source>
        <dbReference type="ARBA" id="ARBA00023136"/>
    </source>
</evidence>
<feature type="repeat" description="FG-GAP" evidence="12">
    <location>
        <begin position="360"/>
        <end position="419"/>
    </location>
</feature>
<evidence type="ECO:0000256" key="1">
    <source>
        <dbReference type="ARBA" id="ARBA00004479"/>
    </source>
</evidence>
<accession>A0A0X3PTA5</accession>
<comment type="subcellular location">
    <subcellularLocation>
        <location evidence="1 13">Membrane</location>
        <topology evidence="1 13">Single-pass type I membrane protein</topology>
    </subcellularLocation>
</comment>
<gene>
    <name evidence="17" type="ORF">TR165586</name>
</gene>
<dbReference type="Gene3D" id="1.20.5.930">
    <property type="entry name" value="Bicelle-embedded integrin alpha(iib) transmembrane segment"/>
    <property type="match status" value="1"/>
</dbReference>
<evidence type="ECO:0000256" key="12">
    <source>
        <dbReference type="PROSITE-ProRule" id="PRU00803"/>
    </source>
</evidence>
<feature type="compositionally biased region" description="Polar residues" evidence="14">
    <location>
        <begin position="1112"/>
        <end position="1121"/>
    </location>
</feature>
<evidence type="ECO:0000256" key="6">
    <source>
        <dbReference type="ARBA" id="ARBA00022889"/>
    </source>
</evidence>
<evidence type="ECO:0000256" key="7">
    <source>
        <dbReference type="ARBA" id="ARBA00022989"/>
    </source>
</evidence>
<dbReference type="Pfam" id="PF20806">
    <property type="entry name" value="Integrin_A_Ig_3"/>
    <property type="match status" value="2"/>
</dbReference>
<evidence type="ECO:0000256" key="2">
    <source>
        <dbReference type="ARBA" id="ARBA00008054"/>
    </source>
</evidence>
<reference evidence="17" key="1">
    <citation type="submission" date="2016-01" db="EMBL/GenBank/DDBJ databases">
        <title>Reference transcriptome for the parasite Schistocephalus solidus: insights into the molecular evolution of parasitism.</title>
        <authorList>
            <person name="Hebert F.O."/>
            <person name="Grambauer S."/>
            <person name="Barber I."/>
            <person name="Landry C.R."/>
            <person name="Aubin-Horth N."/>
        </authorList>
    </citation>
    <scope>NUCLEOTIDE SEQUENCE</scope>
</reference>
<evidence type="ECO:0000256" key="11">
    <source>
        <dbReference type="ARBA" id="ARBA00023180"/>
    </source>
</evidence>
<proteinExistence type="inferred from homology"/>
<evidence type="ECO:0000259" key="16">
    <source>
        <dbReference type="Pfam" id="PF20806"/>
    </source>
</evidence>
<dbReference type="GO" id="GO:0005178">
    <property type="term" value="F:integrin binding"/>
    <property type="evidence" value="ECO:0007669"/>
    <property type="project" value="TreeGrafter"/>
</dbReference>
<dbReference type="InterPro" id="IPR032695">
    <property type="entry name" value="Integrin_dom_sf"/>
</dbReference>
<feature type="region of interest" description="Disordered" evidence="14">
    <location>
        <begin position="408"/>
        <end position="440"/>
    </location>
</feature>
<dbReference type="Gene3D" id="2.60.40.1530">
    <property type="entry name" value="ntegrin, alpha v. Chain A, domain 4"/>
    <property type="match status" value="1"/>
</dbReference>
<evidence type="ECO:0000256" key="5">
    <source>
        <dbReference type="ARBA" id="ARBA00022737"/>
    </source>
</evidence>
<dbReference type="GO" id="GO:0008305">
    <property type="term" value="C:integrin complex"/>
    <property type="evidence" value="ECO:0007669"/>
    <property type="project" value="InterPro"/>
</dbReference>
<evidence type="ECO:0000256" key="3">
    <source>
        <dbReference type="ARBA" id="ARBA00022692"/>
    </source>
</evidence>
<evidence type="ECO:0000259" key="15">
    <source>
        <dbReference type="Pfam" id="PF20805"/>
    </source>
</evidence>
<dbReference type="GO" id="GO:0033627">
    <property type="term" value="P:cell adhesion mediated by integrin"/>
    <property type="evidence" value="ECO:0007669"/>
    <property type="project" value="TreeGrafter"/>
</dbReference>
<dbReference type="PANTHER" id="PTHR23220">
    <property type="entry name" value="INTEGRIN ALPHA"/>
    <property type="match status" value="1"/>
</dbReference>
<protein>
    <submittedName>
        <fullName evidence="17">Uncharacterized protein</fullName>
    </submittedName>
</protein>
<dbReference type="EMBL" id="GEEE01008032">
    <property type="protein sequence ID" value="JAP55193.1"/>
    <property type="molecule type" value="Transcribed_RNA"/>
</dbReference>
<evidence type="ECO:0000313" key="17">
    <source>
        <dbReference type="EMBL" id="JAP55193.1"/>
    </source>
</evidence>
<feature type="region of interest" description="Disordered" evidence="14">
    <location>
        <begin position="1112"/>
        <end position="1135"/>
    </location>
</feature>
<dbReference type="SMART" id="SM00191">
    <property type="entry name" value="Int_alpha"/>
    <property type="match status" value="4"/>
</dbReference>
<comment type="similarity">
    <text evidence="2 13">Belongs to the integrin alpha chain family.</text>
</comment>
<evidence type="ECO:0000256" key="10">
    <source>
        <dbReference type="ARBA" id="ARBA00023170"/>
    </source>
</evidence>
<keyword evidence="7 13" id="KW-1133">Transmembrane helix</keyword>
<organism evidence="17">
    <name type="scientific">Schistocephalus solidus</name>
    <name type="common">Tapeworm</name>
    <dbReference type="NCBI Taxonomy" id="70667"/>
    <lineage>
        <taxon>Eukaryota</taxon>
        <taxon>Metazoa</taxon>
        <taxon>Spiralia</taxon>
        <taxon>Lophotrochozoa</taxon>
        <taxon>Platyhelminthes</taxon>
        <taxon>Cestoda</taxon>
        <taxon>Eucestoda</taxon>
        <taxon>Diphyllobothriidea</taxon>
        <taxon>Diphyllobothriidae</taxon>
        <taxon>Schistocephalus</taxon>
    </lineage>
</organism>
<dbReference type="SUPFAM" id="SSF69179">
    <property type="entry name" value="Integrin domains"/>
    <property type="match status" value="2"/>
</dbReference>
<keyword evidence="4" id="KW-0732">Signal</keyword>
<dbReference type="GO" id="GO:0007229">
    <property type="term" value="P:integrin-mediated signaling pathway"/>
    <property type="evidence" value="ECO:0007669"/>
    <property type="project" value="UniProtKB-KW"/>
</dbReference>
<feature type="non-terminal residue" evidence="17">
    <location>
        <position position="1"/>
    </location>
</feature>